<evidence type="ECO:0000313" key="1">
    <source>
        <dbReference type="EMBL" id="CAF4596982.1"/>
    </source>
</evidence>
<reference evidence="3" key="1">
    <citation type="submission" date="2021-02" db="EMBL/GenBank/DDBJ databases">
        <authorList>
            <person name="Nowell W R."/>
        </authorList>
    </citation>
    <scope>NUCLEOTIDE SEQUENCE</scope>
</reference>
<dbReference type="Gene3D" id="3.20.20.70">
    <property type="entry name" value="Aldolase class I"/>
    <property type="match status" value="1"/>
</dbReference>
<evidence type="ECO:0000313" key="4">
    <source>
        <dbReference type="Proteomes" id="UP000676336"/>
    </source>
</evidence>
<comment type="caution">
    <text evidence="3">The sequence shown here is derived from an EMBL/GenBank/DDBJ whole genome shotgun (WGS) entry which is preliminary data.</text>
</comment>
<evidence type="ECO:0000313" key="2">
    <source>
        <dbReference type="EMBL" id="CAF4637187.1"/>
    </source>
</evidence>
<evidence type="ECO:0000313" key="3">
    <source>
        <dbReference type="EMBL" id="CAF4928208.1"/>
    </source>
</evidence>
<gene>
    <name evidence="1" type="ORF">GIL414_LOCUS38751</name>
    <name evidence="2" type="ORF">SMN809_LOCUS40534</name>
    <name evidence="3" type="ORF">SMN809_LOCUS53055</name>
</gene>
<feature type="non-terminal residue" evidence="3">
    <location>
        <position position="31"/>
    </location>
</feature>
<dbReference type="EMBL" id="CAJOBI010111935">
    <property type="protein sequence ID" value="CAF4637187.1"/>
    <property type="molecule type" value="Genomic_DNA"/>
</dbReference>
<sequence length="31" mass="3410">MRQYLSADKEKELIETANTLMAKGKGLLAAD</sequence>
<accession>A0A8S3CLX4</accession>
<name>A0A8S3CLX4_9BILA</name>
<dbReference type="AlphaFoldDB" id="A0A8S3CLX4"/>
<dbReference type="InterPro" id="IPR013785">
    <property type="entry name" value="Aldolase_TIM"/>
</dbReference>
<dbReference type="Proteomes" id="UP000676336">
    <property type="component" value="Unassembled WGS sequence"/>
</dbReference>
<organism evidence="3 4">
    <name type="scientific">Rotaria magnacalcarata</name>
    <dbReference type="NCBI Taxonomy" id="392030"/>
    <lineage>
        <taxon>Eukaryota</taxon>
        <taxon>Metazoa</taxon>
        <taxon>Spiralia</taxon>
        <taxon>Gnathifera</taxon>
        <taxon>Rotifera</taxon>
        <taxon>Eurotatoria</taxon>
        <taxon>Bdelloidea</taxon>
        <taxon>Philodinida</taxon>
        <taxon>Philodinidae</taxon>
        <taxon>Rotaria</taxon>
    </lineage>
</organism>
<dbReference type="EMBL" id="CAJOBI010181511">
    <property type="protein sequence ID" value="CAF4928208.1"/>
    <property type="molecule type" value="Genomic_DNA"/>
</dbReference>
<dbReference type="Proteomes" id="UP000681720">
    <property type="component" value="Unassembled WGS sequence"/>
</dbReference>
<dbReference type="EMBL" id="CAJOBJ010103045">
    <property type="protein sequence ID" value="CAF4596982.1"/>
    <property type="molecule type" value="Genomic_DNA"/>
</dbReference>
<proteinExistence type="predicted"/>
<protein>
    <submittedName>
        <fullName evidence="3">Uncharacterized protein</fullName>
    </submittedName>
</protein>